<name>A0AAN6N234_9PEZI</name>
<evidence type="ECO:0000256" key="1">
    <source>
        <dbReference type="SAM" id="MobiDB-lite"/>
    </source>
</evidence>
<feature type="region of interest" description="Disordered" evidence="1">
    <location>
        <begin position="1"/>
        <end position="74"/>
    </location>
</feature>
<gene>
    <name evidence="2" type="ORF">QBC46DRAFT_345074</name>
</gene>
<protein>
    <submittedName>
        <fullName evidence="2">Uncharacterized protein</fullName>
    </submittedName>
</protein>
<keyword evidence="3" id="KW-1185">Reference proteome</keyword>
<organism evidence="2 3">
    <name type="scientific">Diplogelasinospora grovesii</name>
    <dbReference type="NCBI Taxonomy" id="303347"/>
    <lineage>
        <taxon>Eukaryota</taxon>
        <taxon>Fungi</taxon>
        <taxon>Dikarya</taxon>
        <taxon>Ascomycota</taxon>
        <taxon>Pezizomycotina</taxon>
        <taxon>Sordariomycetes</taxon>
        <taxon>Sordariomycetidae</taxon>
        <taxon>Sordariales</taxon>
        <taxon>Diplogelasinosporaceae</taxon>
        <taxon>Diplogelasinospora</taxon>
    </lineage>
</organism>
<proteinExistence type="predicted"/>
<comment type="caution">
    <text evidence="2">The sequence shown here is derived from an EMBL/GenBank/DDBJ whole genome shotgun (WGS) entry which is preliminary data.</text>
</comment>
<dbReference type="AlphaFoldDB" id="A0AAN6N234"/>
<feature type="compositionally biased region" description="Basic residues" evidence="1">
    <location>
        <begin position="100"/>
        <end position="109"/>
    </location>
</feature>
<accession>A0AAN6N234</accession>
<reference evidence="3" key="1">
    <citation type="journal article" date="2023" name="Mol. Phylogenet. Evol.">
        <title>Genome-scale phylogeny and comparative genomics of the fungal order Sordariales.</title>
        <authorList>
            <person name="Hensen N."/>
            <person name="Bonometti L."/>
            <person name="Westerberg I."/>
            <person name="Brannstrom I.O."/>
            <person name="Guillou S."/>
            <person name="Cros-Aarteil S."/>
            <person name="Calhoun S."/>
            <person name="Haridas S."/>
            <person name="Kuo A."/>
            <person name="Mondo S."/>
            <person name="Pangilinan J."/>
            <person name="Riley R."/>
            <person name="LaButti K."/>
            <person name="Andreopoulos B."/>
            <person name="Lipzen A."/>
            <person name="Chen C."/>
            <person name="Yan M."/>
            <person name="Daum C."/>
            <person name="Ng V."/>
            <person name="Clum A."/>
            <person name="Steindorff A."/>
            <person name="Ohm R.A."/>
            <person name="Martin F."/>
            <person name="Silar P."/>
            <person name="Natvig D.O."/>
            <person name="Lalanne C."/>
            <person name="Gautier V."/>
            <person name="Ament-Velasquez S.L."/>
            <person name="Kruys A."/>
            <person name="Hutchinson M.I."/>
            <person name="Powell A.J."/>
            <person name="Barry K."/>
            <person name="Miller A.N."/>
            <person name="Grigoriev I.V."/>
            <person name="Debuchy R."/>
            <person name="Gladieux P."/>
            <person name="Hiltunen Thoren M."/>
            <person name="Johannesson H."/>
        </authorList>
    </citation>
    <scope>NUCLEOTIDE SEQUENCE [LARGE SCALE GENOMIC DNA]</scope>
    <source>
        <strain evidence="3">CBS 340.73</strain>
    </source>
</reference>
<evidence type="ECO:0000313" key="3">
    <source>
        <dbReference type="Proteomes" id="UP001303473"/>
    </source>
</evidence>
<evidence type="ECO:0000313" key="2">
    <source>
        <dbReference type="EMBL" id="KAK3936974.1"/>
    </source>
</evidence>
<feature type="compositionally biased region" description="Basic and acidic residues" evidence="1">
    <location>
        <begin position="110"/>
        <end position="119"/>
    </location>
</feature>
<feature type="region of interest" description="Disordered" evidence="1">
    <location>
        <begin position="98"/>
        <end position="119"/>
    </location>
</feature>
<dbReference type="Proteomes" id="UP001303473">
    <property type="component" value="Unassembled WGS sequence"/>
</dbReference>
<dbReference type="EMBL" id="MU853867">
    <property type="protein sequence ID" value="KAK3936974.1"/>
    <property type="molecule type" value="Genomic_DNA"/>
</dbReference>
<sequence length="119" mass="14003">MSTKHLTRRQSQSGQPPRTPRRDQPQQPPRTPPPRPPPTRPPPTVLDNEPLTRPIPPFLIPRQPIFFPRPRSPGPVIRNYLREALRENSYEFMYGQLAAHRSRQRRRRSSSVERMDLND</sequence>
<feature type="compositionally biased region" description="Pro residues" evidence="1">
    <location>
        <begin position="26"/>
        <end position="44"/>
    </location>
</feature>
<feature type="compositionally biased region" description="Low complexity" evidence="1">
    <location>
        <begin position="60"/>
        <end position="69"/>
    </location>
</feature>